<dbReference type="RefSeq" id="WP_014428795.1">
    <property type="nucleotide sequence ID" value="NC_017075.1"/>
</dbReference>
<organism evidence="8 9">
    <name type="scientific">Rubrivivax gelatinosus (strain NBRC 100245 / IL144)</name>
    <dbReference type="NCBI Taxonomy" id="983917"/>
    <lineage>
        <taxon>Bacteria</taxon>
        <taxon>Pseudomonadati</taxon>
        <taxon>Pseudomonadota</taxon>
        <taxon>Betaproteobacteria</taxon>
        <taxon>Burkholderiales</taxon>
        <taxon>Sphaerotilaceae</taxon>
        <taxon>Rubrivivax</taxon>
    </lineage>
</organism>
<dbReference type="Gene3D" id="2.40.50.230">
    <property type="entry name" value="Gp5 N-terminal domain"/>
    <property type="match status" value="1"/>
</dbReference>
<dbReference type="HOGENOM" id="CLU_004121_1_6_4"/>
<evidence type="ECO:0000313" key="8">
    <source>
        <dbReference type="EMBL" id="BAL95933.1"/>
    </source>
</evidence>
<feature type="domain" description="Gp5/Type VI secretion system Vgr protein OB-fold" evidence="5">
    <location>
        <begin position="458"/>
        <end position="530"/>
    </location>
</feature>
<dbReference type="eggNOG" id="COG3501">
    <property type="taxonomic scope" value="Bacteria"/>
</dbReference>
<dbReference type="InterPro" id="IPR006531">
    <property type="entry name" value="Gp5/Vgr_OB"/>
</dbReference>
<feature type="region of interest" description="Disordered" evidence="4">
    <location>
        <begin position="551"/>
        <end position="587"/>
    </location>
</feature>
<dbReference type="GO" id="GO:0005576">
    <property type="term" value="C:extracellular region"/>
    <property type="evidence" value="ECO:0007669"/>
    <property type="project" value="UniProtKB-SubCell"/>
</dbReference>
<keyword evidence="3" id="KW-0964">Secreted</keyword>
<dbReference type="PANTHER" id="PTHR32305:SF15">
    <property type="entry name" value="PROTEIN RHSA-RELATED"/>
    <property type="match status" value="1"/>
</dbReference>
<dbReference type="PANTHER" id="PTHR32305">
    <property type="match status" value="1"/>
</dbReference>
<dbReference type="Gene3D" id="3.55.50.10">
    <property type="entry name" value="Baseplate protein-like domains"/>
    <property type="match status" value="1"/>
</dbReference>
<accession>I0HSE6</accession>
<dbReference type="Gene3D" id="4.10.220.110">
    <property type="match status" value="1"/>
</dbReference>
<evidence type="ECO:0000256" key="4">
    <source>
        <dbReference type="SAM" id="MobiDB-lite"/>
    </source>
</evidence>
<dbReference type="STRING" id="983917.RGE_25940"/>
<dbReference type="Pfam" id="PF10106">
    <property type="entry name" value="DUF2345"/>
    <property type="match status" value="1"/>
</dbReference>
<comment type="similarity">
    <text evidence="2">Belongs to the VgrG protein family.</text>
</comment>
<dbReference type="Proteomes" id="UP000007883">
    <property type="component" value="Chromosome"/>
</dbReference>
<comment type="subcellular location">
    <subcellularLocation>
        <location evidence="1">Secreted</location>
    </subcellularLocation>
</comment>
<evidence type="ECO:0000259" key="7">
    <source>
        <dbReference type="Pfam" id="PF13296"/>
    </source>
</evidence>
<dbReference type="AlphaFoldDB" id="I0HSE6"/>
<evidence type="ECO:0000259" key="6">
    <source>
        <dbReference type="Pfam" id="PF10106"/>
    </source>
</evidence>
<dbReference type="Gene3D" id="2.30.110.50">
    <property type="match status" value="1"/>
</dbReference>
<proteinExistence type="inferred from homology"/>
<dbReference type="EMBL" id="AP012320">
    <property type="protein sequence ID" value="BAL95933.1"/>
    <property type="molecule type" value="Genomic_DNA"/>
</dbReference>
<dbReference type="Pfam" id="PF05954">
    <property type="entry name" value="Phage_GPD"/>
    <property type="match status" value="1"/>
</dbReference>
<feature type="domain" description="DUF2345" evidence="6">
    <location>
        <begin position="769"/>
        <end position="928"/>
    </location>
</feature>
<protein>
    <recommendedName>
        <fullName evidence="10">Rhs element Vgr protein</fullName>
    </recommendedName>
</protein>
<dbReference type="InterPro" id="IPR037026">
    <property type="entry name" value="Vgr_OB-fold_dom_sf"/>
</dbReference>
<dbReference type="InterPro" id="IPR028244">
    <property type="entry name" value="T6SS_Rhs_Vgr_dom"/>
</dbReference>
<dbReference type="SUPFAM" id="SSF69279">
    <property type="entry name" value="Phage tail proteins"/>
    <property type="match status" value="2"/>
</dbReference>
<evidence type="ECO:0008006" key="10">
    <source>
        <dbReference type="Google" id="ProtNLM"/>
    </source>
</evidence>
<evidence type="ECO:0000259" key="5">
    <source>
        <dbReference type="Pfam" id="PF04717"/>
    </source>
</evidence>
<evidence type="ECO:0000313" key="9">
    <source>
        <dbReference type="Proteomes" id="UP000007883"/>
    </source>
</evidence>
<feature type="domain" description="Putative type VI secretion system Rhs element associated Vgr" evidence="7">
    <location>
        <begin position="603"/>
        <end position="709"/>
    </location>
</feature>
<keyword evidence="9" id="KW-1185">Reference proteome</keyword>
<dbReference type="PATRIC" id="fig|983917.3.peg.2518"/>
<dbReference type="KEGG" id="rge:RGE_25940"/>
<dbReference type="Pfam" id="PF04717">
    <property type="entry name" value="Phage_base_V"/>
    <property type="match status" value="1"/>
</dbReference>
<name>I0HSE6_RUBGI</name>
<dbReference type="InterPro" id="IPR050708">
    <property type="entry name" value="T6SS_VgrG/RHS"/>
</dbReference>
<evidence type="ECO:0000256" key="3">
    <source>
        <dbReference type="ARBA" id="ARBA00022525"/>
    </source>
</evidence>
<dbReference type="eggNOG" id="COG4253">
    <property type="taxonomic scope" value="Bacteria"/>
</dbReference>
<reference evidence="8 9" key="1">
    <citation type="journal article" date="2012" name="J. Bacteriol.">
        <title>Complete genome sequence of phototrophic betaproteobacterium Rubrivivax gelatinosus IL144.</title>
        <authorList>
            <person name="Nagashima S."/>
            <person name="Kamimura A."/>
            <person name="Shimizu T."/>
            <person name="Nakamura-isaki S."/>
            <person name="Aono E."/>
            <person name="Sakamoto K."/>
            <person name="Ichikawa N."/>
            <person name="Nakazawa H."/>
            <person name="Sekine M."/>
            <person name="Yamazaki S."/>
            <person name="Fujita N."/>
            <person name="Shimada K."/>
            <person name="Hanada S."/>
            <person name="Nagashima K.V.P."/>
        </authorList>
    </citation>
    <scope>NUCLEOTIDE SEQUENCE [LARGE SCALE GENOMIC DNA]</scope>
    <source>
        <strain evidence="9">NBRC 100245 / IL144</strain>
    </source>
</reference>
<dbReference type="InterPro" id="IPR006533">
    <property type="entry name" value="T6SS_Vgr_RhsGE"/>
</dbReference>
<dbReference type="NCBIfam" id="TIGR01646">
    <property type="entry name" value="vgr_GE"/>
    <property type="match status" value="1"/>
</dbReference>
<dbReference type="InterPro" id="IPR018769">
    <property type="entry name" value="VgrG2_DUF2345"/>
</dbReference>
<dbReference type="SUPFAM" id="SSF69255">
    <property type="entry name" value="gp5 N-terminal domain-like"/>
    <property type="match status" value="1"/>
</dbReference>
<evidence type="ECO:0000256" key="2">
    <source>
        <dbReference type="ARBA" id="ARBA00005558"/>
    </source>
</evidence>
<dbReference type="InterPro" id="IPR017847">
    <property type="entry name" value="T6SS_RhsGE_Vgr_subset"/>
</dbReference>
<dbReference type="Pfam" id="PF13296">
    <property type="entry name" value="T6SS_Vgr"/>
    <property type="match status" value="1"/>
</dbReference>
<sequence length="1001" mass="106392">MNLFDPAAWFDSSRRLYELKGEGPLVGLQVEAWGQREALSDPGELHISCLAQRADLDIEDMLGRRVDLLTTQADGARGVRGGLVMAAHALDGDGGFARYALEVRPWIALLAHTRRSQVWQERSLRQIVDAVFRDYAAYAAWRWAADVDAHLAASAFTGTDGVRSYCVQYRETDLAFVQRLLAEEGLAWRIEPDDAAPLGHALVIFADSAQAESCPEDTVSAASGGVRFHREAAVEEQDSIQAFGGLRTLQSTTVSTVAWDYKAHRSVVASVPTAFAFGGGSSGALADLLESYQPAGAYAFADTSRAERAALLLQQTLEARHKRWLGRGTVRSFRPGCTFALLDSPLDLLPELGASHSERDRQFLLTQVVHAGINNLPKDTSEYVAQALPDWVPAPVRAQAAASGYGNAFEALRANVPWRPWRWDDSGALLNPRPQAPGLQTATVVGPEGDAASAEEIHTDRQGRVRVRFPWQDGEHRAADTSRSSTWVRVIQRWAGAGHGVQWIPRIGQEVLVGFVEGDIDRPLVQGALYNGRGEAGVPATPGGAQALADRAPLSASSDHAPGAQGNLTSGHSPAWHGAGPGEAAEGQNTQNNAAALSGFKTREFGGVGFNQLVFDDSDSQLRVQLATTQHATQLNLGHLVHQADNHRGSFRGLGFELRTDAWGAIRAARGILLTTYGQPEAAPAGDNAAGLALAKQLATLIKTFSDAARTHQTTQLAAHIGSFEAGKAAISDSEAPAHAMLTSLKGMVADTSLDEALGDAAARSTRTAEGKLPHMADPMVAISAKAGLGLVAGQDLQMAAGETLTLAAGQNLEQASGGALRIHTGQSIGVLAGAVKPGEETAGKGITLIAGQGDISVQAQSDTLRVAAKQDVSVQSASAHVDWAAAKKITLATAGGARLTLEGGNIVFECPGKLSVWAGKKSFAGPQQTRYAMPELPPGAGFMRRYVIRRRSDARPIAHQKYRMTLDDGRVFEGVTDAQGQTSLAQSDGMQHVRIELLFD</sequence>
<dbReference type="NCBIfam" id="TIGR03361">
    <property type="entry name" value="VI_Rhs_Vgr"/>
    <property type="match status" value="1"/>
</dbReference>
<evidence type="ECO:0000256" key="1">
    <source>
        <dbReference type="ARBA" id="ARBA00004613"/>
    </source>
</evidence>
<gene>
    <name evidence="8" type="ordered locus">RGE_25940</name>
</gene>